<feature type="domain" description="PDZ" evidence="7">
    <location>
        <begin position="308"/>
        <end position="399"/>
    </location>
</feature>
<evidence type="ECO:0000256" key="3">
    <source>
        <dbReference type="ARBA" id="ARBA00022729"/>
    </source>
</evidence>
<keyword evidence="3" id="KW-0732">Signal</keyword>
<evidence type="ECO:0000313" key="8">
    <source>
        <dbReference type="EMBL" id="GAA0721356.1"/>
    </source>
</evidence>
<evidence type="ECO:0000256" key="2">
    <source>
        <dbReference type="ARBA" id="ARBA00022670"/>
    </source>
</evidence>
<organism evidence="8 9">
    <name type="scientific">Aquimarina litoralis</name>
    <dbReference type="NCBI Taxonomy" id="584605"/>
    <lineage>
        <taxon>Bacteria</taxon>
        <taxon>Pseudomonadati</taxon>
        <taxon>Bacteroidota</taxon>
        <taxon>Flavobacteriia</taxon>
        <taxon>Flavobacteriales</taxon>
        <taxon>Flavobacteriaceae</taxon>
        <taxon>Aquimarina</taxon>
    </lineage>
</organism>
<evidence type="ECO:0000256" key="6">
    <source>
        <dbReference type="ARBA" id="ARBA00022825"/>
    </source>
</evidence>
<dbReference type="SUPFAM" id="SSF50494">
    <property type="entry name" value="Trypsin-like serine proteases"/>
    <property type="match status" value="1"/>
</dbReference>
<dbReference type="Pfam" id="PF13365">
    <property type="entry name" value="Trypsin_2"/>
    <property type="match status" value="1"/>
</dbReference>
<dbReference type="InterPro" id="IPR001478">
    <property type="entry name" value="PDZ"/>
</dbReference>
<dbReference type="RefSeq" id="WP_343912412.1">
    <property type="nucleotide sequence ID" value="NZ_BAAAGE010000002.1"/>
</dbReference>
<dbReference type="EMBL" id="BAAAGE010000002">
    <property type="protein sequence ID" value="GAA0721356.1"/>
    <property type="molecule type" value="Genomic_DNA"/>
</dbReference>
<comment type="similarity">
    <text evidence="1">Belongs to the peptidase S1C family.</text>
</comment>
<name>A0ABN1IUG0_9FLAO</name>
<dbReference type="InterPro" id="IPR001940">
    <property type="entry name" value="Peptidase_S1C"/>
</dbReference>
<dbReference type="InterPro" id="IPR011782">
    <property type="entry name" value="Pept_S1C_Do"/>
</dbReference>
<dbReference type="SMART" id="SM00228">
    <property type="entry name" value="PDZ"/>
    <property type="match status" value="1"/>
</dbReference>
<evidence type="ECO:0000256" key="1">
    <source>
        <dbReference type="ARBA" id="ARBA00010541"/>
    </source>
</evidence>
<evidence type="ECO:0000259" key="7">
    <source>
        <dbReference type="PROSITE" id="PS50106"/>
    </source>
</evidence>
<accession>A0ABN1IUG0</accession>
<keyword evidence="5" id="KW-0378">Hydrolase</keyword>
<dbReference type="Proteomes" id="UP001501758">
    <property type="component" value="Unassembled WGS sequence"/>
</dbReference>
<proteinExistence type="inferred from homology"/>
<dbReference type="PROSITE" id="PS50106">
    <property type="entry name" value="PDZ"/>
    <property type="match status" value="1"/>
</dbReference>
<dbReference type="Gene3D" id="2.40.10.120">
    <property type="match status" value="1"/>
</dbReference>
<dbReference type="Gene3D" id="2.30.42.10">
    <property type="match status" value="2"/>
</dbReference>
<keyword evidence="6" id="KW-0720">Serine protease</keyword>
<gene>
    <name evidence="8" type="ORF">GCM10009430_22540</name>
</gene>
<evidence type="ECO:0000256" key="4">
    <source>
        <dbReference type="ARBA" id="ARBA00022737"/>
    </source>
</evidence>
<sequence length="518" mass="56705">MKKTYFISAIIAFVVSLTVISGFNYLNPNKENLSKVTNTTNDKVNTKVLYAANTEGEIVPLDFTKTTNKVLDAVVHIQVKKKNPYQGNRSYQYRQLPDPFREFFDESPFGNFFQQPYRGQPKEKNNEQEQRVPELVPMGTGSGVVINDKGYIITNNHVIDDADEIEVTLHNNTTYKAAIVGTDPSTDLALLQIKANDLTILPLVNSDDVEVGEWVLAVGNPFSLNSTVTAGIVSAKARNININKDKFAVESFIQTDAAINPGNSGGALVNLNGDLIGINTAIASQTGTYNGYGFAVPSNIVGKVVEDLLNFGVVQRGLLGINITTLNTQLANEKDIDLTQGVYVANVQEEGAADKAGIKQDDVIIAIDKKTVNTSPELQELVARKRPGDPVEITLVRNGNKKDITVILESSTGTTKVKKKEHQKILALLGANLEELDKKIAKDLNIEHGIKITELFAGKLRKETEIKEGFIITHVDGRKVKTVDDLMNALENKQGGVLLEGIYEDIPGKKYYAFGLDS</sequence>
<dbReference type="SUPFAM" id="SSF50156">
    <property type="entry name" value="PDZ domain-like"/>
    <property type="match status" value="2"/>
</dbReference>
<dbReference type="PANTHER" id="PTHR22939:SF129">
    <property type="entry name" value="SERINE PROTEASE HTRA2, MITOCHONDRIAL"/>
    <property type="match status" value="1"/>
</dbReference>
<dbReference type="NCBIfam" id="TIGR02037">
    <property type="entry name" value="degP_htrA_DO"/>
    <property type="match status" value="1"/>
</dbReference>
<evidence type="ECO:0000256" key="5">
    <source>
        <dbReference type="ARBA" id="ARBA00022801"/>
    </source>
</evidence>
<dbReference type="Pfam" id="PF13180">
    <property type="entry name" value="PDZ_2"/>
    <property type="match status" value="1"/>
</dbReference>
<dbReference type="InterPro" id="IPR036034">
    <property type="entry name" value="PDZ_sf"/>
</dbReference>
<evidence type="ECO:0000313" key="9">
    <source>
        <dbReference type="Proteomes" id="UP001501758"/>
    </source>
</evidence>
<dbReference type="PANTHER" id="PTHR22939">
    <property type="entry name" value="SERINE PROTEASE FAMILY S1C HTRA-RELATED"/>
    <property type="match status" value="1"/>
</dbReference>
<reference evidence="8 9" key="1">
    <citation type="journal article" date="2019" name="Int. J. Syst. Evol. Microbiol.">
        <title>The Global Catalogue of Microorganisms (GCM) 10K type strain sequencing project: providing services to taxonomists for standard genome sequencing and annotation.</title>
        <authorList>
            <consortium name="The Broad Institute Genomics Platform"/>
            <consortium name="The Broad Institute Genome Sequencing Center for Infectious Disease"/>
            <person name="Wu L."/>
            <person name="Ma J."/>
        </authorList>
    </citation>
    <scope>NUCLEOTIDE SEQUENCE [LARGE SCALE GENOMIC DNA]</scope>
    <source>
        <strain evidence="8 9">JCM 15974</strain>
    </source>
</reference>
<protein>
    <submittedName>
        <fullName evidence="8">Trypsin-like peptidase domain-containing protein</fullName>
    </submittedName>
</protein>
<keyword evidence="4" id="KW-0677">Repeat</keyword>
<keyword evidence="2" id="KW-0645">Protease</keyword>
<dbReference type="InterPro" id="IPR009003">
    <property type="entry name" value="Peptidase_S1_PA"/>
</dbReference>
<dbReference type="PRINTS" id="PR00834">
    <property type="entry name" value="PROTEASES2C"/>
</dbReference>
<comment type="caution">
    <text evidence="8">The sequence shown here is derived from an EMBL/GenBank/DDBJ whole genome shotgun (WGS) entry which is preliminary data.</text>
</comment>
<keyword evidence="9" id="KW-1185">Reference proteome</keyword>